<dbReference type="Gene3D" id="2.60.120.330">
    <property type="entry name" value="B-lactam Antibiotic, Isopenicillin N Synthase, Chain"/>
    <property type="match status" value="1"/>
</dbReference>
<protein>
    <recommendedName>
        <fullName evidence="1">Isopenicillin N synthase-like Fe(2+) 2OG dioxygenase domain-containing protein</fullName>
    </recommendedName>
</protein>
<proteinExistence type="predicted"/>
<comment type="caution">
    <text evidence="2">The sequence shown here is derived from an EMBL/GenBank/DDBJ whole genome shotgun (WGS) entry which is preliminary data.</text>
</comment>
<organism evidence="2 3">
    <name type="scientific">Eleusine coracana subsp. coracana</name>
    <dbReference type="NCBI Taxonomy" id="191504"/>
    <lineage>
        <taxon>Eukaryota</taxon>
        <taxon>Viridiplantae</taxon>
        <taxon>Streptophyta</taxon>
        <taxon>Embryophyta</taxon>
        <taxon>Tracheophyta</taxon>
        <taxon>Spermatophyta</taxon>
        <taxon>Magnoliopsida</taxon>
        <taxon>Liliopsida</taxon>
        <taxon>Poales</taxon>
        <taxon>Poaceae</taxon>
        <taxon>PACMAD clade</taxon>
        <taxon>Chloridoideae</taxon>
        <taxon>Cynodonteae</taxon>
        <taxon>Eleusininae</taxon>
        <taxon>Eleusine</taxon>
    </lineage>
</organism>
<dbReference type="Proteomes" id="UP001054889">
    <property type="component" value="Unassembled WGS sequence"/>
</dbReference>
<dbReference type="InterPro" id="IPR044861">
    <property type="entry name" value="IPNS-like_FE2OG_OXY"/>
</dbReference>
<sequence>MRWKAWRCNRKTSAGLSVPPELHTITLIAGEQFTAVTNGRVPACVHRVRIPSNRERFSMLFYSRRRDGVMLQAMEELVDEDHSLIHTSCRPEDYRAFCFSEEGLKLDPLKA</sequence>
<reference evidence="2" key="1">
    <citation type="journal article" date="2018" name="DNA Res.">
        <title>Multiple hybrid de novo genome assembly of finger millet, an orphan allotetraploid crop.</title>
        <authorList>
            <person name="Hatakeyama M."/>
            <person name="Aluri S."/>
            <person name="Balachadran M.T."/>
            <person name="Sivarajan S.R."/>
            <person name="Patrignani A."/>
            <person name="Gruter S."/>
            <person name="Poveda L."/>
            <person name="Shimizu-Inatsugi R."/>
            <person name="Baeten J."/>
            <person name="Francoijs K.J."/>
            <person name="Nataraja K.N."/>
            <person name="Reddy Y.A.N."/>
            <person name="Phadnis S."/>
            <person name="Ravikumar R.L."/>
            <person name="Schlapbach R."/>
            <person name="Sreeman S.M."/>
            <person name="Shimizu K.K."/>
        </authorList>
    </citation>
    <scope>NUCLEOTIDE SEQUENCE</scope>
</reference>
<name>A0AAV5DN87_ELECO</name>
<gene>
    <name evidence="2" type="primary">ga29890</name>
    <name evidence="2" type="ORF">PR202_ga29890</name>
</gene>
<evidence type="ECO:0000313" key="3">
    <source>
        <dbReference type="Proteomes" id="UP001054889"/>
    </source>
</evidence>
<dbReference type="SUPFAM" id="SSF51197">
    <property type="entry name" value="Clavaminate synthase-like"/>
    <property type="match status" value="1"/>
</dbReference>
<reference evidence="2" key="2">
    <citation type="submission" date="2021-12" db="EMBL/GenBank/DDBJ databases">
        <title>Resequencing data analysis of finger millet.</title>
        <authorList>
            <person name="Hatakeyama M."/>
            <person name="Aluri S."/>
            <person name="Balachadran M.T."/>
            <person name="Sivarajan S.R."/>
            <person name="Poveda L."/>
            <person name="Shimizu-Inatsugi R."/>
            <person name="Schlapbach R."/>
            <person name="Sreeman S.M."/>
            <person name="Shimizu K.K."/>
        </authorList>
    </citation>
    <scope>NUCLEOTIDE SEQUENCE</scope>
</reference>
<feature type="domain" description="Isopenicillin N synthase-like Fe(2+) 2OG dioxygenase" evidence="1">
    <location>
        <begin position="15"/>
        <end position="61"/>
    </location>
</feature>
<keyword evidence="3" id="KW-1185">Reference proteome</keyword>
<evidence type="ECO:0000259" key="1">
    <source>
        <dbReference type="Pfam" id="PF03171"/>
    </source>
</evidence>
<dbReference type="AlphaFoldDB" id="A0AAV5DN87"/>
<dbReference type="Pfam" id="PF03171">
    <property type="entry name" value="2OG-FeII_Oxy"/>
    <property type="match status" value="1"/>
</dbReference>
<dbReference type="InterPro" id="IPR027443">
    <property type="entry name" value="IPNS-like_sf"/>
</dbReference>
<accession>A0AAV5DN87</accession>
<evidence type="ECO:0000313" key="2">
    <source>
        <dbReference type="EMBL" id="GJN11681.1"/>
    </source>
</evidence>
<dbReference type="EMBL" id="BQKI01000019">
    <property type="protein sequence ID" value="GJN11681.1"/>
    <property type="molecule type" value="Genomic_DNA"/>
</dbReference>